<dbReference type="CDD" id="cd00761">
    <property type="entry name" value="Glyco_tranf_GTA_type"/>
    <property type="match status" value="1"/>
</dbReference>
<accession>A0A6A1JZT4</accession>
<dbReference type="AlphaFoldDB" id="A0A6A1JZT4"/>
<gene>
    <name evidence="4" type="ORF">F2Y35_21575</name>
</gene>
<dbReference type="Gene3D" id="3.90.550.10">
    <property type="entry name" value="Spore Coat Polysaccharide Biosynthesis Protein SpsA, Chain A"/>
    <property type="match status" value="1"/>
</dbReference>
<dbReference type="EMBL" id="VVYF01000032">
    <property type="protein sequence ID" value="KAA5485936.1"/>
    <property type="molecule type" value="Genomic_DNA"/>
</dbReference>
<dbReference type="Pfam" id="PF00535">
    <property type="entry name" value="Glycos_transf_2"/>
    <property type="match status" value="1"/>
</dbReference>
<dbReference type="SUPFAM" id="SSF53448">
    <property type="entry name" value="Nucleotide-diphospho-sugar transferases"/>
    <property type="match status" value="1"/>
</dbReference>
<evidence type="ECO:0000256" key="1">
    <source>
        <dbReference type="ARBA" id="ARBA00022676"/>
    </source>
</evidence>
<keyword evidence="2 4" id="KW-0808">Transferase</keyword>
<reference evidence="4 5" key="1">
    <citation type="journal article" date="2019" name="Nat. Med.">
        <title>A library of human gut bacterial isolates paired with longitudinal multiomics data enables mechanistic microbiome research.</title>
        <authorList>
            <person name="Poyet M."/>
            <person name="Groussin M."/>
            <person name="Gibbons S.M."/>
            <person name="Avila-Pacheco J."/>
            <person name="Jiang X."/>
            <person name="Kearney S.M."/>
            <person name="Perrotta A.R."/>
            <person name="Berdy B."/>
            <person name="Zhao S."/>
            <person name="Lieberman T.D."/>
            <person name="Swanson P.K."/>
            <person name="Smith M."/>
            <person name="Roesemann S."/>
            <person name="Alexander J.E."/>
            <person name="Rich S.A."/>
            <person name="Livny J."/>
            <person name="Vlamakis H."/>
            <person name="Clish C."/>
            <person name="Bullock K."/>
            <person name="Deik A."/>
            <person name="Scott J."/>
            <person name="Pierce K.A."/>
            <person name="Xavier R.J."/>
            <person name="Alm E.J."/>
        </authorList>
    </citation>
    <scope>NUCLEOTIDE SEQUENCE [LARGE SCALE GENOMIC DNA]</scope>
    <source>
        <strain evidence="4 5">BIOML-A21</strain>
    </source>
</reference>
<organism evidence="4 5">
    <name type="scientific">Bacteroides caccae</name>
    <dbReference type="NCBI Taxonomy" id="47678"/>
    <lineage>
        <taxon>Bacteria</taxon>
        <taxon>Pseudomonadati</taxon>
        <taxon>Bacteroidota</taxon>
        <taxon>Bacteroidia</taxon>
        <taxon>Bacteroidales</taxon>
        <taxon>Bacteroidaceae</taxon>
        <taxon>Bacteroides</taxon>
    </lineage>
</organism>
<proteinExistence type="predicted"/>
<evidence type="ECO:0000256" key="2">
    <source>
        <dbReference type="ARBA" id="ARBA00022679"/>
    </source>
</evidence>
<dbReference type="RefSeq" id="WP_149928757.1">
    <property type="nucleotide sequence ID" value="NZ_VVYE01000039.1"/>
</dbReference>
<sequence length="327" mass="38701">MVNVSIIIPVYNVEQYIESCLYSVINQTYKGTLECIIVNDCTPDQSMEVVNRLLSVYQGNILFKIINHQENKGLSAARNSGVKIAKGDYLYFLDSDDILVENAIELLSNLSLQSFPDVIMGDFDLIGDNQYIPRLNTSVAIFDKQKEIFNAFISYSLYEMAWNKLVKKSFFLKYDLWFREGIIHEDSLWSFNLFYYCNNLRVCFQRTYLYRVRENSIMTDPKNIIKSFNSYCEIFFLKINFIKEKRLFYEFPLLVKYMVDAKFLLEKIVIEQNLDKETYTRLKNQLGICYILEKDLTIITRLKLLLSNLPFKVFKLMLFYFSLKIKE</sequence>
<dbReference type="InterPro" id="IPR029044">
    <property type="entry name" value="Nucleotide-diphossugar_trans"/>
</dbReference>
<evidence type="ECO:0000259" key="3">
    <source>
        <dbReference type="Pfam" id="PF00535"/>
    </source>
</evidence>
<feature type="domain" description="Glycosyltransferase 2-like" evidence="3">
    <location>
        <begin position="5"/>
        <end position="139"/>
    </location>
</feature>
<name>A0A6A1JZT4_9BACE</name>
<dbReference type="InterPro" id="IPR001173">
    <property type="entry name" value="Glyco_trans_2-like"/>
</dbReference>
<dbReference type="PANTHER" id="PTHR22916:SF51">
    <property type="entry name" value="GLYCOSYLTRANSFERASE EPSH-RELATED"/>
    <property type="match status" value="1"/>
</dbReference>
<dbReference type="Proteomes" id="UP000491168">
    <property type="component" value="Unassembled WGS sequence"/>
</dbReference>
<evidence type="ECO:0000313" key="5">
    <source>
        <dbReference type="Proteomes" id="UP000491168"/>
    </source>
</evidence>
<keyword evidence="1" id="KW-0328">Glycosyltransferase</keyword>
<evidence type="ECO:0000313" key="4">
    <source>
        <dbReference type="EMBL" id="KAA5485936.1"/>
    </source>
</evidence>
<protein>
    <submittedName>
        <fullName evidence="4">Glycosyltransferase family 2 protein</fullName>
    </submittedName>
</protein>
<dbReference type="GO" id="GO:0016758">
    <property type="term" value="F:hexosyltransferase activity"/>
    <property type="evidence" value="ECO:0007669"/>
    <property type="project" value="UniProtKB-ARBA"/>
</dbReference>
<comment type="caution">
    <text evidence="4">The sequence shown here is derived from an EMBL/GenBank/DDBJ whole genome shotgun (WGS) entry which is preliminary data.</text>
</comment>
<dbReference type="PANTHER" id="PTHR22916">
    <property type="entry name" value="GLYCOSYLTRANSFERASE"/>
    <property type="match status" value="1"/>
</dbReference>